<protein>
    <recommendedName>
        <fullName evidence="4">ABC transporter permease</fullName>
    </recommendedName>
</protein>
<organism evidence="2 3">
    <name type="scientific">Niabella ginsengisoli</name>
    <dbReference type="NCBI Taxonomy" id="522298"/>
    <lineage>
        <taxon>Bacteria</taxon>
        <taxon>Pseudomonadati</taxon>
        <taxon>Bacteroidota</taxon>
        <taxon>Chitinophagia</taxon>
        <taxon>Chitinophagales</taxon>
        <taxon>Chitinophagaceae</taxon>
        <taxon>Niabella</taxon>
    </lineage>
</organism>
<dbReference type="Proteomes" id="UP001202248">
    <property type="component" value="Unassembled WGS sequence"/>
</dbReference>
<evidence type="ECO:0000313" key="2">
    <source>
        <dbReference type="EMBL" id="MCH5600361.1"/>
    </source>
</evidence>
<sequence length="120" mass="13633">MTANFSFSRLGKLIVKQWVENRRLYLMSTLALLGLLGIVFLIWVATNGRRYDEDSLLITGMFGLFITGAVFASTTFSMLGSKDKGIYWISFPASHAEKLLANLFFNVIVFTLVYVCCFFY</sequence>
<keyword evidence="1" id="KW-0812">Transmembrane</keyword>
<reference evidence="2 3" key="1">
    <citation type="submission" date="2022-02" db="EMBL/GenBank/DDBJ databases">
        <authorList>
            <person name="Min J."/>
        </authorList>
    </citation>
    <scope>NUCLEOTIDE SEQUENCE [LARGE SCALE GENOMIC DNA]</scope>
    <source>
        <strain evidence="2 3">GR10-1</strain>
    </source>
</reference>
<comment type="caution">
    <text evidence="2">The sequence shown here is derived from an EMBL/GenBank/DDBJ whole genome shotgun (WGS) entry which is preliminary data.</text>
</comment>
<feature type="transmembrane region" description="Helical" evidence="1">
    <location>
        <begin position="24"/>
        <end position="44"/>
    </location>
</feature>
<accession>A0ABS9SPR2</accession>
<name>A0ABS9SPR2_9BACT</name>
<proteinExistence type="predicted"/>
<keyword evidence="1" id="KW-1133">Transmembrane helix</keyword>
<gene>
    <name evidence="2" type="ORF">MKP09_21800</name>
</gene>
<evidence type="ECO:0000313" key="3">
    <source>
        <dbReference type="Proteomes" id="UP001202248"/>
    </source>
</evidence>
<keyword evidence="1" id="KW-0472">Membrane</keyword>
<evidence type="ECO:0000256" key="1">
    <source>
        <dbReference type="SAM" id="Phobius"/>
    </source>
</evidence>
<feature type="transmembrane region" description="Helical" evidence="1">
    <location>
        <begin position="99"/>
        <end position="119"/>
    </location>
</feature>
<feature type="transmembrane region" description="Helical" evidence="1">
    <location>
        <begin position="56"/>
        <end position="79"/>
    </location>
</feature>
<dbReference type="EMBL" id="JAKWBL010000004">
    <property type="protein sequence ID" value="MCH5600361.1"/>
    <property type="molecule type" value="Genomic_DNA"/>
</dbReference>
<keyword evidence="3" id="KW-1185">Reference proteome</keyword>
<dbReference type="RefSeq" id="WP_240832452.1">
    <property type="nucleotide sequence ID" value="NZ_JAKWBL010000004.1"/>
</dbReference>
<evidence type="ECO:0008006" key="4">
    <source>
        <dbReference type="Google" id="ProtNLM"/>
    </source>
</evidence>